<keyword evidence="1" id="KW-1133">Transmembrane helix</keyword>
<evidence type="ECO:0000313" key="3">
    <source>
        <dbReference type="Proteomes" id="UP000030928"/>
    </source>
</evidence>
<organism evidence="2 3">
    <name type="scientific">Lactobacillus phage Ldl1</name>
    <dbReference type="NCBI Taxonomy" id="1552735"/>
    <lineage>
        <taxon>Viruses</taxon>
        <taxon>Duplodnaviria</taxon>
        <taxon>Heunggongvirae</taxon>
        <taxon>Uroviricota</taxon>
        <taxon>Caudoviricetes</taxon>
        <taxon>Tybeckvirinae</taxon>
        <taxon>Lidleunavirus</taxon>
        <taxon>Lidleunavirus Ldl1</taxon>
    </lineage>
</organism>
<feature type="transmembrane region" description="Helical" evidence="1">
    <location>
        <begin position="7"/>
        <end position="25"/>
    </location>
</feature>
<gene>
    <name evidence="2" type="ORF">LDL_007</name>
</gene>
<evidence type="ECO:0000256" key="1">
    <source>
        <dbReference type="SAM" id="Phobius"/>
    </source>
</evidence>
<keyword evidence="1" id="KW-0812">Transmembrane</keyword>
<protein>
    <submittedName>
        <fullName evidence="2">Uncharacterized protein</fullName>
    </submittedName>
</protein>
<dbReference type="KEGG" id="vg:23681210"/>
<proteinExistence type="predicted"/>
<keyword evidence="1" id="KW-0472">Membrane</keyword>
<dbReference type="Proteomes" id="UP000030928">
    <property type="component" value="Segment"/>
</dbReference>
<dbReference type="GeneID" id="23681210"/>
<reference evidence="2 3" key="1">
    <citation type="journal article" date="2014" name="Appl. Environ. Microbiol.">
        <title>Genome and proteome analysis of bacteriophage Ldl1 reveals the existence of a novel phage group infecting Lactobacillus delbrueckii subsp. Lactis.</title>
        <authorList>
            <person name="Casey E."/>
            <person name="Mahony J."/>
            <person name="Neve H."/>
            <person name="Noben J.P."/>
            <person name="Bello F.D."/>
            <person name="van Sinderen D."/>
        </authorList>
    </citation>
    <scope>NUCLEOTIDE SEQUENCE [LARGE SCALE GENOMIC DNA]</scope>
    <source>
        <strain evidence="2">Ldl1</strain>
    </source>
</reference>
<name>A0A0A7DN13_9CAUD</name>
<sequence length="61" mass="6985">MIIVKKYLWYLLILLILFPSFGIGFGLLLGIFAIPLAIIIVFVANMIDIHKAMHDVDNRQK</sequence>
<keyword evidence="3" id="KW-1185">Reference proteome</keyword>
<dbReference type="RefSeq" id="YP_009126449.1">
    <property type="nucleotide sequence ID" value="NC_026609.1"/>
</dbReference>
<dbReference type="EMBL" id="KM514685">
    <property type="protein sequence ID" value="AIS73865.1"/>
    <property type="molecule type" value="Genomic_DNA"/>
</dbReference>
<accession>A0A0A7DN13</accession>
<feature type="transmembrane region" description="Helical" evidence="1">
    <location>
        <begin position="31"/>
        <end position="49"/>
    </location>
</feature>
<evidence type="ECO:0000313" key="2">
    <source>
        <dbReference type="EMBL" id="AIS73865.1"/>
    </source>
</evidence>